<comment type="caution">
    <text evidence="8">The sequence shown here is derived from an EMBL/GenBank/DDBJ whole genome shotgun (WGS) entry which is preliminary data.</text>
</comment>
<dbReference type="PATRIC" id="fig|132476.4.peg.2313"/>
<dbReference type="AlphaFoldDB" id="A0A0F4XUG7"/>
<evidence type="ECO:0000256" key="3">
    <source>
        <dbReference type="ARBA" id="ARBA00022692"/>
    </source>
</evidence>
<evidence type="ECO:0000313" key="8">
    <source>
        <dbReference type="EMBL" id="KKA09569.1"/>
    </source>
</evidence>
<feature type="transmembrane region" description="Helical" evidence="6">
    <location>
        <begin position="244"/>
        <end position="264"/>
    </location>
</feature>
<dbReference type="OrthoDB" id="7026196at2"/>
<sequence length="303" mass="32668">MTRYINFLLLALMGSTWGLHFVLVKKITSTGVQADLILFPTLFGVAIAFMALMAVSRSSWRINASWWVFLIICSVLGYAFPIWLELIVAPYIDSTLLTLIVTSTPVFCILLGFILRLATVTVWHLSCAALGISAAMMLLLPSAALPEGSSRLWLAAAIGVPVSYALYNLYVAAAWPKGLGVFTMAAYESVIAALLALPLFMTSTSEVGYQGLVQHGPEVTLLVLVTAVEVWSFFELVRRAGGIYVSFASFAALVAGIAWSALLLDEEITPWMNISIGAIVLSLLLCLVGDRSQAREAPLSKAA</sequence>
<dbReference type="PANTHER" id="PTHR32322">
    <property type="entry name" value="INNER MEMBRANE TRANSPORTER"/>
    <property type="match status" value="1"/>
</dbReference>
<keyword evidence="4 6" id="KW-1133">Transmembrane helix</keyword>
<dbReference type="Pfam" id="PF00892">
    <property type="entry name" value="EamA"/>
    <property type="match status" value="1"/>
</dbReference>
<name>A0A0F4XUG7_9PSED</name>
<feature type="transmembrane region" description="Helical" evidence="6">
    <location>
        <begin position="179"/>
        <end position="199"/>
    </location>
</feature>
<evidence type="ECO:0000256" key="2">
    <source>
        <dbReference type="ARBA" id="ARBA00007362"/>
    </source>
</evidence>
<evidence type="ECO:0000313" key="9">
    <source>
        <dbReference type="Proteomes" id="UP000033662"/>
    </source>
</evidence>
<dbReference type="GO" id="GO:0016020">
    <property type="term" value="C:membrane"/>
    <property type="evidence" value="ECO:0007669"/>
    <property type="project" value="UniProtKB-SubCell"/>
</dbReference>
<feature type="transmembrane region" description="Helical" evidence="6">
    <location>
        <begin position="66"/>
        <end position="84"/>
    </location>
</feature>
<reference evidence="8 9" key="1">
    <citation type="submission" date="2015-03" db="EMBL/GenBank/DDBJ databases">
        <title>Pseudomonas fluorescens 1855-344 Genome sequencing and assembly.</title>
        <authorList>
            <person name="Eng W.W.H."/>
            <person name="Gan H.M."/>
            <person name="Savka M.A."/>
        </authorList>
    </citation>
    <scope>NUCLEOTIDE SEQUENCE [LARGE SCALE GENOMIC DNA]</scope>
    <source>
        <strain evidence="8 9">1855-344</strain>
    </source>
</reference>
<keyword evidence="3 6" id="KW-0812">Transmembrane</keyword>
<organism evidence="8 9">
    <name type="scientific">Pseudomonas kilonensis</name>
    <dbReference type="NCBI Taxonomy" id="132476"/>
    <lineage>
        <taxon>Bacteria</taxon>
        <taxon>Pseudomonadati</taxon>
        <taxon>Pseudomonadota</taxon>
        <taxon>Gammaproteobacteria</taxon>
        <taxon>Pseudomonadales</taxon>
        <taxon>Pseudomonadaceae</taxon>
        <taxon>Pseudomonas</taxon>
    </lineage>
</organism>
<dbReference type="InterPro" id="IPR050638">
    <property type="entry name" value="AA-Vitamin_Transporters"/>
</dbReference>
<feature type="transmembrane region" description="Helical" evidence="6">
    <location>
        <begin position="7"/>
        <end position="24"/>
    </location>
</feature>
<dbReference type="Proteomes" id="UP000033662">
    <property type="component" value="Unassembled WGS sequence"/>
</dbReference>
<evidence type="ECO:0000256" key="5">
    <source>
        <dbReference type="ARBA" id="ARBA00023136"/>
    </source>
</evidence>
<protein>
    <recommendedName>
        <fullName evidence="7">EamA domain-containing protein</fullName>
    </recommendedName>
</protein>
<feature type="domain" description="EamA" evidence="7">
    <location>
        <begin position="8"/>
        <end position="139"/>
    </location>
</feature>
<evidence type="ECO:0000256" key="4">
    <source>
        <dbReference type="ARBA" id="ARBA00022989"/>
    </source>
</evidence>
<feature type="transmembrane region" description="Helical" evidence="6">
    <location>
        <begin position="122"/>
        <end position="140"/>
    </location>
</feature>
<feature type="transmembrane region" description="Helical" evidence="6">
    <location>
        <begin position="152"/>
        <end position="172"/>
    </location>
</feature>
<dbReference type="InterPro" id="IPR000620">
    <property type="entry name" value="EamA_dom"/>
</dbReference>
<feature type="transmembrane region" description="Helical" evidence="6">
    <location>
        <begin position="96"/>
        <end position="115"/>
    </location>
</feature>
<dbReference type="SUPFAM" id="SSF103481">
    <property type="entry name" value="Multidrug resistance efflux transporter EmrE"/>
    <property type="match status" value="1"/>
</dbReference>
<feature type="transmembrane region" description="Helical" evidence="6">
    <location>
        <begin position="36"/>
        <end position="54"/>
    </location>
</feature>
<feature type="transmembrane region" description="Helical" evidence="6">
    <location>
        <begin position="270"/>
        <end position="288"/>
    </location>
</feature>
<feature type="transmembrane region" description="Helical" evidence="6">
    <location>
        <begin position="219"/>
        <end position="237"/>
    </location>
</feature>
<comment type="similarity">
    <text evidence="2">Belongs to the EamA transporter family.</text>
</comment>
<evidence type="ECO:0000256" key="1">
    <source>
        <dbReference type="ARBA" id="ARBA00004141"/>
    </source>
</evidence>
<gene>
    <name evidence="8" type="ORF">VP02_03355</name>
</gene>
<evidence type="ECO:0000256" key="6">
    <source>
        <dbReference type="SAM" id="Phobius"/>
    </source>
</evidence>
<evidence type="ECO:0000259" key="7">
    <source>
        <dbReference type="Pfam" id="PF00892"/>
    </source>
</evidence>
<accession>A0A0F4XUG7</accession>
<dbReference type="EMBL" id="JZXC01000002">
    <property type="protein sequence ID" value="KKA09569.1"/>
    <property type="molecule type" value="Genomic_DNA"/>
</dbReference>
<dbReference type="PANTHER" id="PTHR32322:SF2">
    <property type="entry name" value="EAMA DOMAIN-CONTAINING PROTEIN"/>
    <property type="match status" value="1"/>
</dbReference>
<dbReference type="InterPro" id="IPR037185">
    <property type="entry name" value="EmrE-like"/>
</dbReference>
<keyword evidence="5 6" id="KW-0472">Membrane</keyword>
<proteinExistence type="inferred from homology"/>
<comment type="subcellular location">
    <subcellularLocation>
        <location evidence="1">Membrane</location>
        <topology evidence="1">Multi-pass membrane protein</topology>
    </subcellularLocation>
</comment>